<dbReference type="InterPro" id="IPR013087">
    <property type="entry name" value="Znf_C2H2_type"/>
</dbReference>
<dbReference type="FunFam" id="3.30.160.60:FF:000708">
    <property type="entry name" value="Sal-like protein 1"/>
    <property type="match status" value="1"/>
</dbReference>
<feature type="region of interest" description="Disordered" evidence="11">
    <location>
        <begin position="664"/>
        <end position="689"/>
    </location>
</feature>
<evidence type="ECO:0000256" key="4">
    <source>
        <dbReference type="ARBA" id="ARBA00022771"/>
    </source>
</evidence>
<dbReference type="PROSITE" id="PS00028">
    <property type="entry name" value="ZINC_FINGER_C2H2_1"/>
    <property type="match status" value="6"/>
</dbReference>
<feature type="compositionally biased region" description="Basic and acidic residues" evidence="11">
    <location>
        <begin position="486"/>
        <end position="504"/>
    </location>
</feature>
<evidence type="ECO:0000256" key="3">
    <source>
        <dbReference type="ARBA" id="ARBA00022737"/>
    </source>
</evidence>
<dbReference type="GO" id="GO:0008270">
    <property type="term" value="F:zinc ion binding"/>
    <property type="evidence" value="ECO:0007669"/>
    <property type="project" value="UniProtKB-KW"/>
</dbReference>
<dbReference type="Pfam" id="PF00096">
    <property type="entry name" value="zf-C2H2"/>
    <property type="match status" value="2"/>
</dbReference>
<feature type="domain" description="C2H2-type" evidence="12">
    <location>
        <begin position="14"/>
        <end position="41"/>
    </location>
</feature>
<evidence type="ECO:0000313" key="13">
    <source>
        <dbReference type="EMBL" id="GIY65363.1"/>
    </source>
</evidence>
<feature type="domain" description="C2H2-type" evidence="12">
    <location>
        <begin position="520"/>
        <end position="547"/>
    </location>
</feature>
<evidence type="ECO:0000256" key="10">
    <source>
        <dbReference type="PROSITE-ProRule" id="PRU00042"/>
    </source>
</evidence>
<feature type="compositionally biased region" description="Low complexity" evidence="11">
    <location>
        <begin position="117"/>
        <end position="130"/>
    </location>
</feature>
<evidence type="ECO:0000256" key="7">
    <source>
        <dbReference type="ARBA" id="ARBA00023163"/>
    </source>
</evidence>
<feature type="region of interest" description="Disordered" evidence="11">
    <location>
        <begin position="314"/>
        <end position="382"/>
    </location>
</feature>
<keyword evidence="2" id="KW-0479">Metal-binding</keyword>
<dbReference type="GO" id="GO:0000981">
    <property type="term" value="F:DNA-binding transcription factor activity, RNA polymerase II-specific"/>
    <property type="evidence" value="ECO:0007669"/>
    <property type="project" value="TreeGrafter"/>
</dbReference>
<dbReference type="AlphaFoldDB" id="A0AAV4V5P1"/>
<evidence type="ECO:0000256" key="1">
    <source>
        <dbReference type="ARBA" id="ARBA00004123"/>
    </source>
</evidence>
<comment type="similarity">
    <text evidence="9">Belongs to the sal C2H2-type zinc-finger protein family.</text>
</comment>
<evidence type="ECO:0000256" key="5">
    <source>
        <dbReference type="ARBA" id="ARBA00022833"/>
    </source>
</evidence>
<feature type="domain" description="C2H2-type" evidence="12">
    <location>
        <begin position="548"/>
        <end position="575"/>
    </location>
</feature>
<accession>A0AAV4V5P1</accession>
<proteinExistence type="inferred from homology"/>
<evidence type="ECO:0000256" key="6">
    <source>
        <dbReference type="ARBA" id="ARBA00023015"/>
    </source>
</evidence>
<dbReference type="InterPro" id="IPR051565">
    <property type="entry name" value="Sal_C2H2-zinc-finger"/>
</dbReference>
<evidence type="ECO:0000256" key="2">
    <source>
        <dbReference type="ARBA" id="ARBA00022723"/>
    </source>
</evidence>
<feature type="compositionally biased region" description="Low complexity" evidence="11">
    <location>
        <begin position="469"/>
        <end position="481"/>
    </location>
</feature>
<dbReference type="SMART" id="SM00355">
    <property type="entry name" value="ZnF_C2H2"/>
    <property type="match status" value="6"/>
</dbReference>
<dbReference type="PANTHER" id="PTHR23233">
    <property type="entry name" value="SAL-LIKE PROTEIN"/>
    <property type="match status" value="1"/>
</dbReference>
<dbReference type="FunFam" id="3.30.160.60:FF:000130">
    <property type="entry name" value="Spalt-like transcription factor 4"/>
    <property type="match status" value="1"/>
</dbReference>
<dbReference type="FunFam" id="3.30.160.60:FF:001818">
    <property type="entry name" value="GDNF-inducible zinc finger protein 1 isoform X1"/>
    <property type="match status" value="1"/>
</dbReference>
<evidence type="ECO:0000259" key="12">
    <source>
        <dbReference type="PROSITE" id="PS50157"/>
    </source>
</evidence>
<keyword evidence="14" id="KW-1185">Reference proteome</keyword>
<name>A0AAV4V5P1_9ARAC</name>
<feature type="compositionally biased region" description="Basic and acidic residues" evidence="11">
    <location>
        <begin position="161"/>
        <end position="199"/>
    </location>
</feature>
<dbReference type="Proteomes" id="UP001054837">
    <property type="component" value="Unassembled WGS sequence"/>
</dbReference>
<comment type="caution">
    <text evidence="13">The sequence shown here is derived from an EMBL/GenBank/DDBJ whole genome shotgun (WGS) entry which is preliminary data.</text>
</comment>
<organism evidence="13 14">
    <name type="scientific">Caerostris darwini</name>
    <dbReference type="NCBI Taxonomy" id="1538125"/>
    <lineage>
        <taxon>Eukaryota</taxon>
        <taxon>Metazoa</taxon>
        <taxon>Ecdysozoa</taxon>
        <taxon>Arthropoda</taxon>
        <taxon>Chelicerata</taxon>
        <taxon>Arachnida</taxon>
        <taxon>Araneae</taxon>
        <taxon>Araneomorphae</taxon>
        <taxon>Entelegynae</taxon>
        <taxon>Araneoidea</taxon>
        <taxon>Araneidae</taxon>
        <taxon>Caerostris</taxon>
    </lineage>
</organism>
<protein>
    <submittedName>
        <fullName evidence="13">Sal-like protein 3</fullName>
    </submittedName>
</protein>
<dbReference type="GO" id="GO:0005634">
    <property type="term" value="C:nucleus"/>
    <property type="evidence" value="ECO:0007669"/>
    <property type="project" value="UniProtKB-SubCell"/>
</dbReference>
<evidence type="ECO:0000256" key="8">
    <source>
        <dbReference type="ARBA" id="ARBA00023242"/>
    </source>
</evidence>
<feature type="domain" description="C2H2-type" evidence="12">
    <location>
        <begin position="436"/>
        <end position="458"/>
    </location>
</feature>
<dbReference type="PROSITE" id="PS50157">
    <property type="entry name" value="ZINC_FINGER_C2H2_2"/>
    <property type="match status" value="6"/>
</dbReference>
<dbReference type="PANTHER" id="PTHR23233:SF84">
    <property type="entry name" value="FI23031P1"/>
    <property type="match status" value="1"/>
</dbReference>
<evidence type="ECO:0000256" key="9">
    <source>
        <dbReference type="ARBA" id="ARBA00038474"/>
    </source>
</evidence>
<dbReference type="Pfam" id="PF13894">
    <property type="entry name" value="zf-C2H2_4"/>
    <property type="match status" value="1"/>
</dbReference>
<dbReference type="SUPFAM" id="SSF57667">
    <property type="entry name" value="beta-beta-alpha zinc fingers"/>
    <property type="match status" value="2"/>
</dbReference>
<feature type="domain" description="C2H2-type" evidence="12">
    <location>
        <begin position="701"/>
        <end position="729"/>
    </location>
</feature>
<keyword evidence="6" id="KW-0805">Transcription regulation</keyword>
<keyword evidence="3" id="KW-0677">Repeat</keyword>
<feature type="compositionally biased region" description="Polar residues" evidence="11">
    <location>
        <begin position="316"/>
        <end position="329"/>
    </location>
</feature>
<keyword evidence="4 10" id="KW-0863">Zinc-finger</keyword>
<comment type="subcellular location">
    <subcellularLocation>
        <location evidence="1">Nucleus</location>
    </subcellularLocation>
</comment>
<dbReference type="FunFam" id="3.30.160.60:FF:000341">
    <property type="entry name" value="Spalt-like transcription factor 1"/>
    <property type="match status" value="1"/>
</dbReference>
<evidence type="ECO:0000313" key="14">
    <source>
        <dbReference type="Proteomes" id="UP001054837"/>
    </source>
</evidence>
<feature type="domain" description="C2H2-type" evidence="12">
    <location>
        <begin position="408"/>
        <end position="435"/>
    </location>
</feature>
<feature type="compositionally biased region" description="Polar residues" evidence="11">
    <location>
        <begin position="350"/>
        <end position="365"/>
    </location>
</feature>
<keyword evidence="5" id="KW-0862">Zinc</keyword>
<dbReference type="Gene3D" id="3.30.160.60">
    <property type="entry name" value="Classic Zinc Finger"/>
    <property type="match status" value="4"/>
</dbReference>
<evidence type="ECO:0000256" key="11">
    <source>
        <dbReference type="SAM" id="MobiDB-lite"/>
    </source>
</evidence>
<keyword evidence="8" id="KW-0539">Nucleus</keyword>
<dbReference type="Pfam" id="PF12874">
    <property type="entry name" value="zf-met"/>
    <property type="match status" value="2"/>
</dbReference>
<feature type="region of interest" description="Disordered" evidence="11">
    <location>
        <begin position="150"/>
        <end position="210"/>
    </location>
</feature>
<reference evidence="13 14" key="1">
    <citation type="submission" date="2021-06" db="EMBL/GenBank/DDBJ databases">
        <title>Caerostris darwini draft genome.</title>
        <authorList>
            <person name="Kono N."/>
            <person name="Arakawa K."/>
        </authorList>
    </citation>
    <scope>NUCLEOTIDE SEQUENCE [LARGE SCALE GENOMIC DNA]</scope>
</reference>
<feature type="region of interest" description="Disordered" evidence="11">
    <location>
        <begin position="80"/>
        <end position="131"/>
    </location>
</feature>
<dbReference type="InterPro" id="IPR036236">
    <property type="entry name" value="Znf_C2H2_sf"/>
</dbReference>
<feature type="region of interest" description="Disordered" evidence="11">
    <location>
        <begin position="467"/>
        <end position="521"/>
    </location>
</feature>
<sequence>MGVHRTKAPSRLMHQCPVCHRQFPNSLILQQHIRSHNTDPVLQLQPPIFNPCDDRPPTLLPPSYPKQFLTHSHLINSEPLALTSSKTDEERKKLVLPPSESVIKPTAIEHNQITNGSPTASPKSSCSPSSNIDEVLADKESKSAVLNFAQSESNSPLKGDASSHEENLKIDESSPNSEKDRVMDMRMDIKSSPSDEAHEASPISSPKTEEVKNIPNIITPKFSSPQNSLMVTLASDRPLPMTLPSDCHISFNVHGLDRQYPSISIPSCTNYTESLTALENHVKGINSNVTHPLPFPPHFGLNLNMSSYFRDFGCSQKPSSSPTSKNGSDVSADDRSTPGAVMPNGKGESPRSNISNQMTPKSDGTNGTGALDLTPRSSPAFTRPTPTDRLFPALAGLPFAPPHQRLNTTCRICYKTFACNSALEIHYRSHTKERPFRCEVCDRGFSTKGNMRQHMLTHKIRDFPPQVFSTNSNSSTSPSTSQKVEIMGEEKTPKKPPDVLKRPNPDPLPPAKRPAGQPKHMCQVCHKPFSSGSALQIHMRTHTGDKPFQCNVCQRAFTTKGNLKVHMGTHMWNNSTSRRGRRMSLEINQFSPQPGCKPGEFGPPAYFPYLPPFINGLPPHQPPPKMNEISVIQTAGMGSNVICSAPTINVSSSSQQPLALLSSTKQDKEETHLNQNSHSQGKETLLPPSSQEVAASWPWKISCNICSKICTSSTELELHLRNNHSKKDSTDTERTD</sequence>
<dbReference type="GO" id="GO:0000978">
    <property type="term" value="F:RNA polymerase II cis-regulatory region sequence-specific DNA binding"/>
    <property type="evidence" value="ECO:0007669"/>
    <property type="project" value="TreeGrafter"/>
</dbReference>
<gene>
    <name evidence="13" type="primary">Sall3</name>
    <name evidence="13" type="ORF">CDAR_105271</name>
</gene>
<dbReference type="EMBL" id="BPLQ01012409">
    <property type="protein sequence ID" value="GIY65363.1"/>
    <property type="molecule type" value="Genomic_DNA"/>
</dbReference>
<keyword evidence="7" id="KW-0804">Transcription</keyword>